<sequence length="298" mass="31835">MTDILPVEADGALERLAAAALWADADDAALVVRRLADPPGERAWTVLATPDRDGAVFTSIGADGAGHIDLIAVDPAARGRGIGRALVGAAEEWMRARGAAEARFAGNPPCYAWPGIDVRYTPAACLAESLGYERYRVAWNMTADLPARYDEAEHEADLARLAAAGVTVAAAPAHGDPAGERAQVAAFVREQWNDKWAWEAEQATGLHYAFRDGAARDGEILGFAAWGARPLWFGPMGTAEAARGLGVGRVLLRRCLDEQAAAGQTSAQIGWVGPLRFYSRAVGARAERVFWLYRRALG</sequence>
<evidence type="ECO:0000256" key="2">
    <source>
        <dbReference type="ARBA" id="ARBA00023315"/>
    </source>
</evidence>
<dbReference type="GO" id="GO:0016747">
    <property type="term" value="F:acyltransferase activity, transferring groups other than amino-acyl groups"/>
    <property type="evidence" value="ECO:0007669"/>
    <property type="project" value="InterPro"/>
</dbReference>
<organism evidence="4 5">
    <name type="scientific">Microbispora bryophytorum</name>
    <dbReference type="NCBI Taxonomy" id="1460882"/>
    <lineage>
        <taxon>Bacteria</taxon>
        <taxon>Bacillati</taxon>
        <taxon>Actinomycetota</taxon>
        <taxon>Actinomycetes</taxon>
        <taxon>Streptosporangiales</taxon>
        <taxon>Streptosporangiaceae</taxon>
        <taxon>Microbispora</taxon>
    </lineage>
</organism>
<evidence type="ECO:0000256" key="1">
    <source>
        <dbReference type="ARBA" id="ARBA00022679"/>
    </source>
</evidence>
<proteinExistence type="predicted"/>
<evidence type="ECO:0000313" key="4">
    <source>
        <dbReference type="EMBL" id="GGO06430.1"/>
    </source>
</evidence>
<dbReference type="InterPro" id="IPR016181">
    <property type="entry name" value="Acyl_CoA_acyltransferase"/>
</dbReference>
<evidence type="ECO:0000313" key="5">
    <source>
        <dbReference type="Proteomes" id="UP000653480"/>
    </source>
</evidence>
<keyword evidence="2" id="KW-0012">Acyltransferase</keyword>
<accession>A0A8H9LFE8</accession>
<dbReference type="InterPro" id="IPR000182">
    <property type="entry name" value="GNAT_dom"/>
</dbReference>
<dbReference type="Proteomes" id="UP000653480">
    <property type="component" value="Unassembled WGS sequence"/>
</dbReference>
<protein>
    <recommendedName>
        <fullName evidence="3">N-acetyltransferase domain-containing protein</fullName>
    </recommendedName>
</protein>
<name>A0A8H9LFE8_9ACTN</name>
<reference evidence="4" key="1">
    <citation type="journal article" date="2014" name="Int. J. Syst. Evol. Microbiol.">
        <title>Complete genome sequence of Corynebacterium casei LMG S-19264T (=DSM 44701T), isolated from a smear-ripened cheese.</title>
        <authorList>
            <consortium name="US DOE Joint Genome Institute (JGI-PGF)"/>
            <person name="Walter F."/>
            <person name="Albersmeier A."/>
            <person name="Kalinowski J."/>
            <person name="Ruckert C."/>
        </authorList>
    </citation>
    <scope>NUCLEOTIDE SEQUENCE</scope>
    <source>
        <strain evidence="4">CGMCC 4.7138</strain>
    </source>
</reference>
<dbReference type="AlphaFoldDB" id="A0A8H9LFE8"/>
<dbReference type="PANTHER" id="PTHR43420">
    <property type="entry name" value="ACETYLTRANSFERASE"/>
    <property type="match status" value="1"/>
</dbReference>
<dbReference type="CDD" id="cd04301">
    <property type="entry name" value="NAT_SF"/>
    <property type="match status" value="2"/>
</dbReference>
<feature type="domain" description="N-acetyltransferase" evidence="3">
    <location>
        <begin position="166"/>
        <end position="298"/>
    </location>
</feature>
<feature type="domain" description="N-acetyltransferase" evidence="3">
    <location>
        <begin position="2"/>
        <end position="151"/>
    </location>
</feature>
<dbReference type="Pfam" id="PF00583">
    <property type="entry name" value="Acetyltransf_1"/>
    <property type="match status" value="2"/>
</dbReference>
<reference evidence="4" key="2">
    <citation type="submission" date="2020-09" db="EMBL/GenBank/DDBJ databases">
        <authorList>
            <person name="Sun Q."/>
            <person name="Zhou Y."/>
        </authorList>
    </citation>
    <scope>NUCLEOTIDE SEQUENCE</scope>
    <source>
        <strain evidence="4">CGMCC 4.7138</strain>
    </source>
</reference>
<keyword evidence="5" id="KW-1185">Reference proteome</keyword>
<dbReference type="RefSeq" id="WP_142574814.1">
    <property type="nucleotide sequence ID" value="NZ_BMMN01000003.1"/>
</dbReference>
<dbReference type="OrthoDB" id="4016818at2"/>
<evidence type="ECO:0000259" key="3">
    <source>
        <dbReference type="PROSITE" id="PS51186"/>
    </source>
</evidence>
<keyword evidence="1" id="KW-0808">Transferase</keyword>
<dbReference type="SUPFAM" id="SSF55729">
    <property type="entry name" value="Acyl-CoA N-acyltransferases (Nat)"/>
    <property type="match status" value="2"/>
</dbReference>
<gene>
    <name evidence="4" type="ORF">GCM10011574_19040</name>
</gene>
<dbReference type="EMBL" id="BMMN01000003">
    <property type="protein sequence ID" value="GGO06430.1"/>
    <property type="molecule type" value="Genomic_DNA"/>
</dbReference>
<dbReference type="InterPro" id="IPR050680">
    <property type="entry name" value="YpeA/RimI_acetyltransf"/>
</dbReference>
<comment type="caution">
    <text evidence="4">The sequence shown here is derived from an EMBL/GenBank/DDBJ whole genome shotgun (WGS) entry which is preliminary data.</text>
</comment>
<dbReference type="PROSITE" id="PS51186">
    <property type="entry name" value="GNAT"/>
    <property type="match status" value="2"/>
</dbReference>
<dbReference type="Gene3D" id="3.40.630.30">
    <property type="match status" value="2"/>
</dbReference>